<evidence type="ECO:0000256" key="1">
    <source>
        <dbReference type="SAM" id="Phobius"/>
    </source>
</evidence>
<feature type="transmembrane region" description="Helical" evidence="1">
    <location>
        <begin position="25"/>
        <end position="43"/>
    </location>
</feature>
<keyword evidence="1" id="KW-0472">Membrane</keyword>
<dbReference type="EMBL" id="NVUS01000002">
    <property type="protein sequence ID" value="PCJ03369.1"/>
    <property type="molecule type" value="Genomic_DNA"/>
</dbReference>
<dbReference type="AlphaFoldDB" id="A0A2A4Z8C3"/>
<evidence type="ECO:0000313" key="2">
    <source>
        <dbReference type="EMBL" id="PCJ03369.1"/>
    </source>
</evidence>
<accession>A0A2A4Z8C3</accession>
<gene>
    <name evidence="2" type="ORF">COB13_01715</name>
</gene>
<reference key="1">
    <citation type="submission" date="2017-08" db="EMBL/GenBank/DDBJ databases">
        <title>A dynamic microbial community with high functional redundancy inhabits the cold, oxic subseafloor aquifer.</title>
        <authorList>
            <person name="Tully B.J."/>
            <person name="Wheat C.G."/>
            <person name="Glazer B.T."/>
            <person name="Huber J.A."/>
        </authorList>
    </citation>
    <scope>NUCLEOTIDE SEQUENCE [LARGE SCALE GENOMIC DNA]</scope>
</reference>
<keyword evidence="1" id="KW-0812">Transmembrane</keyword>
<organism evidence="2">
    <name type="scientific">OCS116 cluster bacterium</name>
    <dbReference type="NCBI Taxonomy" id="2030921"/>
    <lineage>
        <taxon>Bacteria</taxon>
        <taxon>Pseudomonadati</taxon>
        <taxon>Pseudomonadota</taxon>
        <taxon>Alphaproteobacteria</taxon>
        <taxon>OCS116 cluster</taxon>
    </lineage>
</organism>
<reference evidence="2" key="2">
    <citation type="journal article" date="2018" name="ISME J.">
        <title>A dynamic microbial community with high functional redundancy inhabits the cold, oxic subseafloor aquifer.</title>
        <authorList>
            <person name="Tully B.J."/>
            <person name="Wheat C.G."/>
            <person name="Glazer B.T."/>
            <person name="Huber J.A."/>
        </authorList>
    </citation>
    <scope>NUCLEOTIDE SEQUENCE</scope>
    <source>
        <strain evidence="2">NORP83</strain>
    </source>
</reference>
<feature type="transmembrane region" description="Helical" evidence="1">
    <location>
        <begin position="49"/>
        <end position="65"/>
    </location>
</feature>
<sequence>MIDLFGTLAVSLMAIFYLLEKRHHIYILLFSGACLASSSYAVAIESWPFAVIEFLWAGIAFWRWWQVRQKTS</sequence>
<protein>
    <submittedName>
        <fullName evidence="2">Uncharacterized protein</fullName>
    </submittedName>
</protein>
<comment type="caution">
    <text evidence="2">The sequence shown here is derived from an EMBL/GenBank/DDBJ whole genome shotgun (WGS) entry which is preliminary data.</text>
</comment>
<keyword evidence="1" id="KW-1133">Transmembrane helix</keyword>
<proteinExistence type="predicted"/>
<name>A0A2A4Z8C3_9PROT</name>